<dbReference type="Pfam" id="PF13749">
    <property type="entry name" value="HATPase_c_4"/>
    <property type="match status" value="1"/>
</dbReference>
<dbReference type="PANTHER" id="PTHR30595:SF6">
    <property type="entry name" value="SCHLAFEN ALBA-2 DOMAIN-CONTAINING PROTEIN"/>
    <property type="match status" value="1"/>
</dbReference>
<keyword evidence="3" id="KW-1185">Reference proteome</keyword>
<dbReference type="GO" id="GO:0004386">
    <property type="term" value="F:helicase activity"/>
    <property type="evidence" value="ECO:0007669"/>
    <property type="project" value="UniProtKB-KW"/>
</dbReference>
<organism evidence="2 3">
    <name type="scientific">Mucilaginibacter gossypiicola</name>
    <dbReference type="NCBI Taxonomy" id="551995"/>
    <lineage>
        <taxon>Bacteria</taxon>
        <taxon>Pseudomonadati</taxon>
        <taxon>Bacteroidota</taxon>
        <taxon>Sphingobacteriia</taxon>
        <taxon>Sphingobacteriales</taxon>
        <taxon>Sphingobacteriaceae</taxon>
        <taxon>Mucilaginibacter</taxon>
    </lineage>
</organism>
<dbReference type="InterPro" id="IPR038461">
    <property type="entry name" value="Schlafen_AlbA_2_dom_sf"/>
</dbReference>
<dbReference type="InterPro" id="IPR036388">
    <property type="entry name" value="WH-like_DNA-bd_sf"/>
</dbReference>
<proteinExistence type="predicted"/>
<keyword evidence="2" id="KW-0347">Helicase</keyword>
<dbReference type="InterPro" id="IPR007421">
    <property type="entry name" value="Schlafen_AlbA_2_dom"/>
</dbReference>
<dbReference type="STRING" id="551995.SAMN05192574_102364"/>
<protein>
    <submittedName>
        <fullName evidence="2">ATP-dependent DNA helicase RecG</fullName>
    </submittedName>
</protein>
<dbReference type="OrthoDB" id="613884at2"/>
<gene>
    <name evidence="2" type="ORF">SAMN05192574_102364</name>
</gene>
<evidence type="ECO:0000313" key="3">
    <source>
        <dbReference type="Proteomes" id="UP000198942"/>
    </source>
</evidence>
<dbReference type="Proteomes" id="UP000198942">
    <property type="component" value="Unassembled WGS sequence"/>
</dbReference>
<accession>A0A1H8DJ23</accession>
<dbReference type="Pfam" id="PF04326">
    <property type="entry name" value="SLFN_AlbA_2"/>
    <property type="match status" value="1"/>
</dbReference>
<keyword evidence="2" id="KW-0067">ATP-binding</keyword>
<dbReference type="AlphaFoldDB" id="A0A1H8DJ23"/>
<keyword evidence="2" id="KW-0378">Hydrolase</keyword>
<evidence type="ECO:0000259" key="1">
    <source>
        <dbReference type="Pfam" id="PF04326"/>
    </source>
</evidence>
<dbReference type="Gene3D" id="3.30.565.60">
    <property type="match status" value="1"/>
</dbReference>
<sequence>MPEQQNIEYKQSWRDEYLKWICGFANAQGGKIYIGIDDKGNVSGLADYKKLMEDIPNKVVSHLGLVVDINLHEDKGQYYIEIVVPPSQVPISFQGVFHYRSGSTKQELKGIALQNWLLKKNGKRWEDIPVPSATLDNLDEGAIKTFVSKAIQKDRIPAAAESETLDTLLENLNLKQEGHLTNAAILLFGKNPSTVNATCSFKIGRFGKESHDLLFQDIVETNLFAMADKVVEILKSKYLIRPIEYKGLERIEPLEYPEAALREAILNAIIHKDYSSTFTFLHVYDDRLELWNPGPLPEELTIEKLKRSHSSYPRNVNIANVFFKAGYVESWGRGTTKIISSCLEAGLPEPVIEEDQGGFRVIFRKDNLNKEALTAQGLNARQVTAVLFVKDKGQITNSEYQQLNSIGKSVAAAELQQLADQKILSRVGNTGRSTRYIIYKGES</sequence>
<dbReference type="Gene3D" id="1.10.10.10">
    <property type="entry name" value="Winged helix-like DNA-binding domain superfamily/Winged helix DNA-binding domain"/>
    <property type="match status" value="1"/>
</dbReference>
<dbReference type="InterPro" id="IPR038475">
    <property type="entry name" value="RecG_C_sf"/>
</dbReference>
<dbReference type="PANTHER" id="PTHR30595">
    <property type="entry name" value="GLPR-RELATED TRANSCRIPTIONAL REPRESSOR"/>
    <property type="match status" value="1"/>
</dbReference>
<dbReference type="RefSeq" id="WP_091210338.1">
    <property type="nucleotide sequence ID" value="NZ_FOCL01000002.1"/>
</dbReference>
<reference evidence="3" key="1">
    <citation type="submission" date="2016-10" db="EMBL/GenBank/DDBJ databases">
        <authorList>
            <person name="Varghese N."/>
            <person name="Submissions S."/>
        </authorList>
    </citation>
    <scope>NUCLEOTIDE SEQUENCE [LARGE SCALE GENOMIC DNA]</scope>
    <source>
        <strain evidence="3">Gh-48</strain>
    </source>
</reference>
<keyword evidence="2" id="KW-0547">Nucleotide-binding</keyword>
<dbReference type="Gene3D" id="3.30.950.30">
    <property type="entry name" value="Schlafen, AAA domain"/>
    <property type="match status" value="1"/>
</dbReference>
<name>A0A1H8DJ23_9SPHI</name>
<evidence type="ECO:0000313" key="2">
    <source>
        <dbReference type="EMBL" id="SEN07175.1"/>
    </source>
</evidence>
<dbReference type="EMBL" id="FOCL01000002">
    <property type="protein sequence ID" value="SEN07175.1"/>
    <property type="molecule type" value="Genomic_DNA"/>
</dbReference>
<feature type="domain" description="Schlafen AlbA-2" evidence="1">
    <location>
        <begin position="3"/>
        <end position="108"/>
    </location>
</feature>